<gene>
    <name evidence="1" type="ORF">BHYA_0207g00020</name>
</gene>
<proteinExistence type="predicted"/>
<name>A0A4Z1GGD1_9HELO</name>
<protein>
    <submittedName>
        <fullName evidence="1">Uncharacterized protein</fullName>
    </submittedName>
</protein>
<dbReference type="AlphaFoldDB" id="A0A4Z1GGD1"/>
<sequence>MQRKFPRLYGSRPIDAPSRGLGIPNITSKHSVASEKEVKTAICDPPCICADCEQDFYTRQEQMHPGWFYRRSLSSDEAKQISASYLHVIQKDCKYLIEKLAKYGDIIVVRWKKKRVKTNRWIVPRHSFTSEGTQIPPINSDGEIELRSLESRHQLLLHWLSLEVLKTNTAVLFALLYNRTVYAPQDWASFDSRQLNGSFLCGHFDVDFSAKCIVMYGLRYGEVVDWKASPAHRADILGSPKERLVLEAQAHLMGSLRRVVDGILQGIDKNTPLAAENWKSMVSLGFRHSNFVEL</sequence>
<accession>A0A4Z1GGD1</accession>
<evidence type="ECO:0000313" key="2">
    <source>
        <dbReference type="Proteomes" id="UP000297814"/>
    </source>
</evidence>
<organism evidence="1 2">
    <name type="scientific">Botrytis hyacinthi</name>
    <dbReference type="NCBI Taxonomy" id="278943"/>
    <lineage>
        <taxon>Eukaryota</taxon>
        <taxon>Fungi</taxon>
        <taxon>Dikarya</taxon>
        <taxon>Ascomycota</taxon>
        <taxon>Pezizomycotina</taxon>
        <taxon>Leotiomycetes</taxon>
        <taxon>Helotiales</taxon>
        <taxon>Sclerotiniaceae</taxon>
        <taxon>Botrytis</taxon>
    </lineage>
</organism>
<comment type="caution">
    <text evidence="1">The sequence shown here is derived from an EMBL/GenBank/DDBJ whole genome shotgun (WGS) entry which is preliminary data.</text>
</comment>
<keyword evidence="2" id="KW-1185">Reference proteome</keyword>
<reference evidence="1 2" key="1">
    <citation type="submission" date="2017-12" db="EMBL/GenBank/DDBJ databases">
        <title>Comparative genomics of Botrytis spp.</title>
        <authorList>
            <person name="Valero-Jimenez C.A."/>
            <person name="Tapia P."/>
            <person name="Veloso J."/>
            <person name="Silva-Moreno E."/>
            <person name="Staats M."/>
            <person name="Valdes J.H."/>
            <person name="Van Kan J.A.L."/>
        </authorList>
    </citation>
    <scope>NUCLEOTIDE SEQUENCE [LARGE SCALE GENOMIC DNA]</scope>
    <source>
        <strain evidence="1 2">Bh0001</strain>
    </source>
</reference>
<dbReference type="Proteomes" id="UP000297814">
    <property type="component" value="Unassembled WGS sequence"/>
</dbReference>
<dbReference type="EMBL" id="PQXK01000207">
    <property type="protein sequence ID" value="TGO34229.1"/>
    <property type="molecule type" value="Genomic_DNA"/>
</dbReference>
<evidence type="ECO:0000313" key="1">
    <source>
        <dbReference type="EMBL" id="TGO34229.1"/>
    </source>
</evidence>